<evidence type="ECO:0000256" key="1">
    <source>
        <dbReference type="SAM" id="Phobius"/>
    </source>
</evidence>
<keyword evidence="1" id="KW-0812">Transmembrane</keyword>
<dbReference type="SUPFAM" id="SSF103481">
    <property type="entry name" value="Multidrug resistance efflux transporter EmrE"/>
    <property type="match status" value="2"/>
</dbReference>
<dbReference type="InterPro" id="IPR037185">
    <property type="entry name" value="EmrE-like"/>
</dbReference>
<feature type="transmembrane region" description="Helical" evidence="1">
    <location>
        <begin position="109"/>
        <end position="128"/>
    </location>
</feature>
<feature type="domain" description="EamA" evidence="2">
    <location>
        <begin position="19"/>
        <end position="150"/>
    </location>
</feature>
<feature type="transmembrane region" description="Helical" evidence="1">
    <location>
        <begin position="160"/>
        <end position="179"/>
    </location>
</feature>
<feature type="transmembrane region" description="Helical" evidence="1">
    <location>
        <begin position="221"/>
        <end position="242"/>
    </location>
</feature>
<feature type="transmembrane region" description="Helical" evidence="1">
    <location>
        <begin position="135"/>
        <end position="154"/>
    </location>
</feature>
<dbReference type="EMBL" id="QJRY01000001">
    <property type="protein sequence ID" value="PYB77436.1"/>
    <property type="molecule type" value="Genomic_DNA"/>
</dbReference>
<organism evidence="3 4">
    <name type="scientific">Rhizobium wuzhouense</name>
    <dbReference type="NCBI Taxonomy" id="1986026"/>
    <lineage>
        <taxon>Bacteria</taxon>
        <taxon>Pseudomonadati</taxon>
        <taxon>Pseudomonadota</taxon>
        <taxon>Alphaproteobacteria</taxon>
        <taxon>Hyphomicrobiales</taxon>
        <taxon>Rhizobiaceae</taxon>
        <taxon>Rhizobium/Agrobacterium group</taxon>
        <taxon>Rhizobium</taxon>
    </lineage>
</organism>
<evidence type="ECO:0000259" key="2">
    <source>
        <dbReference type="Pfam" id="PF00892"/>
    </source>
</evidence>
<sequence>MSADVRLDAGASRPLDNRRGVVLTLLAFAVFSGTDAIVKLTAVRLPAPQITLLVTLAAFVVLCGYAAVTGHMRRLIPRQPAVAFLRALLLAGDTLLIHYAFALLPLSEAYLLAFLTPILVAVMSWPLLGERLSLTGWAGVLLGFVGVAVALKPGTAGLNLGHLAALGSAVLFALSLILLRRTKVEENDEALLSTLFVVLIPLALGVALAHDGLLPLRPFEAVLVVAGGILLLAGHGLLIRAFRIAEASLIAPFQYSQIIWGCLYGALLFSAPIEFHTLAGAAIIIVSGWLVLK</sequence>
<feature type="transmembrane region" description="Helical" evidence="1">
    <location>
        <begin position="249"/>
        <end position="269"/>
    </location>
</feature>
<keyword evidence="4" id="KW-1185">Reference proteome</keyword>
<gene>
    <name evidence="3" type="ORF">DMY87_03490</name>
</gene>
<accession>A0ABX5NX16</accession>
<dbReference type="Pfam" id="PF00892">
    <property type="entry name" value="EamA"/>
    <property type="match status" value="2"/>
</dbReference>
<evidence type="ECO:0000313" key="4">
    <source>
        <dbReference type="Proteomes" id="UP000247536"/>
    </source>
</evidence>
<dbReference type="Proteomes" id="UP000247536">
    <property type="component" value="Unassembled WGS sequence"/>
</dbReference>
<feature type="transmembrane region" description="Helical" evidence="1">
    <location>
        <begin position="80"/>
        <end position="103"/>
    </location>
</feature>
<dbReference type="PANTHER" id="PTHR22911:SF135">
    <property type="entry name" value="BLR4310 PROTEIN"/>
    <property type="match status" value="1"/>
</dbReference>
<dbReference type="Gene3D" id="1.10.3730.20">
    <property type="match status" value="1"/>
</dbReference>
<name>A0ABX5NX16_9HYPH</name>
<feature type="transmembrane region" description="Helical" evidence="1">
    <location>
        <begin position="20"/>
        <end position="38"/>
    </location>
</feature>
<proteinExistence type="predicted"/>
<keyword evidence="1" id="KW-1133">Transmembrane helix</keyword>
<reference evidence="3 4" key="1">
    <citation type="submission" date="2018-06" db="EMBL/GenBank/DDBJ databases">
        <title>Rhizobium wuzhouense sp. nov., isolated from roots of Oryza officinalis.</title>
        <authorList>
            <person name="Yuan T."/>
        </authorList>
    </citation>
    <scope>NUCLEOTIDE SEQUENCE [LARGE SCALE GENOMIC DNA]</scope>
    <source>
        <strain evidence="3 4">W44</strain>
    </source>
</reference>
<feature type="transmembrane region" description="Helical" evidence="1">
    <location>
        <begin position="275"/>
        <end position="292"/>
    </location>
</feature>
<dbReference type="InterPro" id="IPR000620">
    <property type="entry name" value="EamA_dom"/>
</dbReference>
<protein>
    <submittedName>
        <fullName evidence="3">EamA/RhaT family transporter</fullName>
    </submittedName>
</protein>
<dbReference type="PANTHER" id="PTHR22911">
    <property type="entry name" value="ACYL-MALONYL CONDENSING ENZYME-RELATED"/>
    <property type="match status" value="1"/>
</dbReference>
<keyword evidence="1" id="KW-0472">Membrane</keyword>
<feature type="transmembrane region" description="Helical" evidence="1">
    <location>
        <begin position="191"/>
        <end position="209"/>
    </location>
</feature>
<feature type="domain" description="EamA" evidence="2">
    <location>
        <begin position="160"/>
        <end position="291"/>
    </location>
</feature>
<evidence type="ECO:0000313" key="3">
    <source>
        <dbReference type="EMBL" id="PYB77436.1"/>
    </source>
</evidence>
<feature type="transmembrane region" description="Helical" evidence="1">
    <location>
        <begin position="50"/>
        <end position="68"/>
    </location>
</feature>
<comment type="caution">
    <text evidence="3">The sequence shown here is derived from an EMBL/GenBank/DDBJ whole genome shotgun (WGS) entry which is preliminary data.</text>
</comment>